<dbReference type="InterPro" id="IPR046633">
    <property type="entry name" value="DUF6745"/>
</dbReference>
<keyword evidence="3" id="KW-1185">Reference proteome</keyword>
<dbReference type="RefSeq" id="WP_129886334.1">
    <property type="nucleotide sequence ID" value="NZ_CP035758.1"/>
</dbReference>
<evidence type="ECO:0000313" key="3">
    <source>
        <dbReference type="Proteomes" id="UP000290365"/>
    </source>
</evidence>
<accession>A0A4P6JKL9</accession>
<proteinExistence type="predicted"/>
<protein>
    <recommendedName>
        <fullName evidence="1">DUF6745 domain-containing protein</fullName>
    </recommendedName>
</protein>
<dbReference type="OrthoDB" id="141938at2"/>
<evidence type="ECO:0000313" key="2">
    <source>
        <dbReference type="EMBL" id="QBD75737.1"/>
    </source>
</evidence>
<name>A0A4P6JKL9_KTERU</name>
<dbReference type="Proteomes" id="UP000290365">
    <property type="component" value="Chromosome"/>
</dbReference>
<feature type="domain" description="DUF6745" evidence="1">
    <location>
        <begin position="203"/>
        <end position="402"/>
    </location>
</feature>
<organism evidence="2 3">
    <name type="scientific">Ktedonosporobacter rubrisoli</name>
    <dbReference type="NCBI Taxonomy" id="2509675"/>
    <lineage>
        <taxon>Bacteria</taxon>
        <taxon>Bacillati</taxon>
        <taxon>Chloroflexota</taxon>
        <taxon>Ktedonobacteria</taxon>
        <taxon>Ktedonobacterales</taxon>
        <taxon>Ktedonosporobacteraceae</taxon>
        <taxon>Ktedonosporobacter</taxon>
    </lineage>
</organism>
<dbReference type="KEGG" id="kbs:EPA93_06840"/>
<gene>
    <name evidence="2" type="ORF">EPA93_06840</name>
</gene>
<evidence type="ECO:0000259" key="1">
    <source>
        <dbReference type="Pfam" id="PF20530"/>
    </source>
</evidence>
<reference evidence="2 3" key="1">
    <citation type="submission" date="2019-01" db="EMBL/GenBank/DDBJ databases">
        <title>Ktedonosporobacter rubrisoli SCAWS-G2.</title>
        <authorList>
            <person name="Huang Y."/>
            <person name="Yan B."/>
        </authorList>
    </citation>
    <scope>NUCLEOTIDE SEQUENCE [LARGE SCALE GENOMIC DNA]</scope>
    <source>
        <strain evidence="2 3">SCAWS-G2</strain>
    </source>
</reference>
<sequence length="402" mass="46644">MEEMLGSMPPCPRIVRGQQSLTPQQEEYARHFAQERIARMLAPTVIDEQEAEAHLREAYRVAGLCPPVTIRWFDSPIPFLLACVKDNSEWGDVYQTMEIRVRTSTQDSLRKRVEKSLYEKVEACVYGEASMWNTQGASRYGIWTNVTEIIMWEIYQSVLDSVEATLWGNTRVSVGVNLRDITWANVEESVWGCQGLGDIVLLSLQAYNDAYWLAFFRFLHEVFEENKLIHWALFNELVSGYRLQSKEAWLVRKPILLECDEQGRLHSASGRCLQYRDGWGWYAWHGVRMPEKIILHPQQLTREDWLQEHNVEVRRVIQEQLGNDRFVELIGGKYIDTGTRGNLIEVDLGNDPEGVAHYVQVRDASTQRQYSLRVPPSIRRADEAIAWTFGLDSQDYQPRQET</sequence>
<dbReference type="EMBL" id="CP035758">
    <property type="protein sequence ID" value="QBD75737.1"/>
    <property type="molecule type" value="Genomic_DNA"/>
</dbReference>
<dbReference type="AlphaFoldDB" id="A0A4P6JKL9"/>
<dbReference type="Pfam" id="PF20530">
    <property type="entry name" value="DUF6745"/>
    <property type="match status" value="1"/>
</dbReference>